<name>A0ABW4EP33_9RHOB</name>
<keyword evidence="3" id="KW-0050">Antiport</keyword>
<keyword evidence="7" id="KW-0406">Ion transport</keyword>
<evidence type="ECO:0000313" key="11">
    <source>
        <dbReference type="EMBL" id="MFD1511534.1"/>
    </source>
</evidence>
<feature type="transmembrane region" description="Helical" evidence="9">
    <location>
        <begin position="67"/>
        <end position="89"/>
    </location>
</feature>
<evidence type="ECO:0000256" key="9">
    <source>
        <dbReference type="SAM" id="Phobius"/>
    </source>
</evidence>
<feature type="transmembrane region" description="Helical" evidence="9">
    <location>
        <begin position="41"/>
        <end position="61"/>
    </location>
</feature>
<evidence type="ECO:0000256" key="4">
    <source>
        <dbReference type="ARBA" id="ARBA00022475"/>
    </source>
</evidence>
<sequence>METARFAFDPYHILLVALGASLLVSYWLPHLIVRRPPAATALLMACGMAGSLLFPGLVSGIDPTQNPGIWEISAELVVIIVLFGTGLRIDNLGGWRLWAPTVRLLVITMPLTIAAVALLGWGLAGLTLGGAVLLGAVLAPTDPVLADDLQVGPPLEGKEHPVRFALTTEAGLNDGLAFPFVYLALHIAAQGADPSGWLVEWLAWDVLYRIGVGTVMGIGIGWLLGRILSMPAWDTVTASGPGVLVLAGVFLAYGLVELAEGYGFIAAFVAGLLCRRNEVEHRFHRQLHSFATSIEHAITAILLVLLGSVMPTLWPYLDWSLTLIGFGLILVVRPIAGMLGMWGSPLNLRSRAVVAVYGVRGIGSVYYLAYAATHIEFIDEGQLWAVVAFTIFASTVIHGLTAGATVAVLDRDAEDGESIQPDDSAEAPRSS</sequence>
<evidence type="ECO:0000256" key="7">
    <source>
        <dbReference type="ARBA" id="ARBA00023065"/>
    </source>
</evidence>
<evidence type="ECO:0000256" key="3">
    <source>
        <dbReference type="ARBA" id="ARBA00022449"/>
    </source>
</evidence>
<evidence type="ECO:0000313" key="12">
    <source>
        <dbReference type="Proteomes" id="UP001597186"/>
    </source>
</evidence>
<gene>
    <name evidence="11" type="ORF">ACFTOW_19285</name>
</gene>
<evidence type="ECO:0000256" key="2">
    <source>
        <dbReference type="ARBA" id="ARBA00022448"/>
    </source>
</evidence>
<feature type="domain" description="Cation/H+ exchanger transmembrane" evidence="10">
    <location>
        <begin position="23"/>
        <end position="406"/>
    </location>
</feature>
<protein>
    <submittedName>
        <fullName evidence="11">Cation:proton antiporter</fullName>
    </submittedName>
</protein>
<dbReference type="RefSeq" id="WP_379918825.1">
    <property type="nucleotide sequence ID" value="NZ_JBHUDD010000159.1"/>
</dbReference>
<dbReference type="Gene3D" id="1.20.1530.20">
    <property type="match status" value="1"/>
</dbReference>
<organism evidence="11 12">
    <name type="scientific">Lacimonas salitolerans</name>
    <dbReference type="NCBI Taxonomy" id="1323750"/>
    <lineage>
        <taxon>Bacteria</taxon>
        <taxon>Pseudomonadati</taxon>
        <taxon>Pseudomonadota</taxon>
        <taxon>Alphaproteobacteria</taxon>
        <taxon>Rhodobacterales</taxon>
        <taxon>Paracoccaceae</taxon>
        <taxon>Lacimonas</taxon>
    </lineage>
</organism>
<feature type="transmembrane region" description="Helical" evidence="9">
    <location>
        <begin position="384"/>
        <end position="409"/>
    </location>
</feature>
<dbReference type="InterPro" id="IPR006153">
    <property type="entry name" value="Cation/H_exchanger_TM"/>
</dbReference>
<evidence type="ECO:0000256" key="1">
    <source>
        <dbReference type="ARBA" id="ARBA00004651"/>
    </source>
</evidence>
<feature type="transmembrane region" description="Helical" evidence="9">
    <location>
        <begin position="297"/>
        <end position="317"/>
    </location>
</feature>
<feature type="transmembrane region" description="Helical" evidence="9">
    <location>
        <begin position="101"/>
        <end position="124"/>
    </location>
</feature>
<reference evidence="12" key="1">
    <citation type="journal article" date="2019" name="Int. J. Syst. Evol. Microbiol.">
        <title>The Global Catalogue of Microorganisms (GCM) 10K type strain sequencing project: providing services to taxonomists for standard genome sequencing and annotation.</title>
        <authorList>
            <consortium name="The Broad Institute Genomics Platform"/>
            <consortium name="The Broad Institute Genome Sequencing Center for Infectious Disease"/>
            <person name="Wu L."/>
            <person name="Ma J."/>
        </authorList>
    </citation>
    <scope>NUCLEOTIDE SEQUENCE [LARGE SCALE GENOMIC DNA]</scope>
    <source>
        <strain evidence="12">CGMCC 1.12477</strain>
    </source>
</reference>
<keyword evidence="4" id="KW-1003">Cell membrane</keyword>
<evidence type="ECO:0000259" key="10">
    <source>
        <dbReference type="Pfam" id="PF00999"/>
    </source>
</evidence>
<accession>A0ABW4EP33</accession>
<evidence type="ECO:0000256" key="5">
    <source>
        <dbReference type="ARBA" id="ARBA00022692"/>
    </source>
</evidence>
<comment type="subcellular location">
    <subcellularLocation>
        <location evidence="1">Cell membrane</location>
        <topology evidence="1">Multi-pass membrane protein</topology>
    </subcellularLocation>
</comment>
<feature type="transmembrane region" description="Helical" evidence="9">
    <location>
        <begin position="354"/>
        <end position="372"/>
    </location>
</feature>
<evidence type="ECO:0000256" key="6">
    <source>
        <dbReference type="ARBA" id="ARBA00022989"/>
    </source>
</evidence>
<feature type="transmembrane region" description="Helical" evidence="9">
    <location>
        <begin position="323"/>
        <end position="342"/>
    </location>
</feature>
<feature type="transmembrane region" description="Helical" evidence="9">
    <location>
        <begin position="12"/>
        <end position="29"/>
    </location>
</feature>
<proteinExistence type="predicted"/>
<keyword evidence="6 9" id="KW-1133">Transmembrane helix</keyword>
<keyword evidence="5 9" id="KW-0812">Transmembrane</keyword>
<dbReference type="Pfam" id="PF00999">
    <property type="entry name" value="Na_H_Exchanger"/>
    <property type="match status" value="1"/>
</dbReference>
<keyword evidence="12" id="KW-1185">Reference proteome</keyword>
<feature type="transmembrane region" description="Helical" evidence="9">
    <location>
        <begin position="261"/>
        <end position="277"/>
    </location>
</feature>
<comment type="caution">
    <text evidence="11">The sequence shown here is derived from an EMBL/GenBank/DDBJ whole genome shotgun (WGS) entry which is preliminary data.</text>
</comment>
<keyword evidence="2" id="KW-0813">Transport</keyword>
<dbReference type="InterPro" id="IPR038770">
    <property type="entry name" value="Na+/solute_symporter_sf"/>
</dbReference>
<feature type="transmembrane region" description="Helical" evidence="9">
    <location>
        <begin position="206"/>
        <end position="224"/>
    </location>
</feature>
<dbReference type="PANTHER" id="PTHR32507:SF8">
    <property type="entry name" value="CNH1P"/>
    <property type="match status" value="1"/>
</dbReference>
<dbReference type="EMBL" id="JBHUDD010000159">
    <property type="protein sequence ID" value="MFD1511534.1"/>
    <property type="molecule type" value="Genomic_DNA"/>
</dbReference>
<dbReference type="PANTHER" id="PTHR32507">
    <property type="entry name" value="NA(+)/H(+) ANTIPORTER 1"/>
    <property type="match status" value="1"/>
</dbReference>
<keyword evidence="8 9" id="KW-0472">Membrane</keyword>
<evidence type="ECO:0000256" key="8">
    <source>
        <dbReference type="ARBA" id="ARBA00023136"/>
    </source>
</evidence>
<dbReference type="Proteomes" id="UP001597186">
    <property type="component" value="Unassembled WGS sequence"/>
</dbReference>